<evidence type="ECO:0000256" key="1">
    <source>
        <dbReference type="SAM" id="Phobius"/>
    </source>
</evidence>
<dbReference type="EMBL" id="UYRS01018708">
    <property type="protein sequence ID" value="VDK39342.1"/>
    <property type="molecule type" value="Genomic_DNA"/>
</dbReference>
<accession>A0A0R3WBG0</accession>
<gene>
    <name evidence="2" type="ORF">TASK_LOCUS7975</name>
</gene>
<dbReference type="Proteomes" id="UP000282613">
    <property type="component" value="Unassembled WGS sequence"/>
</dbReference>
<keyword evidence="1" id="KW-1133">Transmembrane helix</keyword>
<sequence length="168" mass="19115">MPSETSENVALRQSVPHYKNSFLNAQSAHVGLKVDGFLSSDVCGISDEERKWRDAVLKYDFDEMSRLLSRNPSLVNWRDYITGVSVFYLLLVLNIKLYPFFLFTLASQLVNLRVPECKFLSLAALHFAAQVNDMSLVRLLAGTYKAAVDIRNHVCHRFYPGTHSEVDN</sequence>
<dbReference type="STRING" id="60517.A0A0R3WBG0"/>
<protein>
    <submittedName>
        <fullName evidence="4">ANK_REP_REGION domain-containing protein</fullName>
    </submittedName>
</protein>
<reference evidence="2 3" key="2">
    <citation type="submission" date="2018-11" db="EMBL/GenBank/DDBJ databases">
        <authorList>
            <consortium name="Pathogen Informatics"/>
        </authorList>
    </citation>
    <scope>NUCLEOTIDE SEQUENCE [LARGE SCALE GENOMIC DNA]</scope>
</reference>
<organism evidence="4">
    <name type="scientific">Taenia asiatica</name>
    <name type="common">Asian tapeworm</name>
    <dbReference type="NCBI Taxonomy" id="60517"/>
    <lineage>
        <taxon>Eukaryota</taxon>
        <taxon>Metazoa</taxon>
        <taxon>Spiralia</taxon>
        <taxon>Lophotrochozoa</taxon>
        <taxon>Platyhelminthes</taxon>
        <taxon>Cestoda</taxon>
        <taxon>Eucestoda</taxon>
        <taxon>Cyclophyllidea</taxon>
        <taxon>Taeniidae</taxon>
        <taxon>Taenia</taxon>
    </lineage>
</organism>
<evidence type="ECO:0000313" key="4">
    <source>
        <dbReference type="WBParaSite" id="TASK_0000797401-mRNA-1"/>
    </source>
</evidence>
<evidence type="ECO:0000313" key="2">
    <source>
        <dbReference type="EMBL" id="VDK39342.1"/>
    </source>
</evidence>
<dbReference type="WBParaSite" id="TASK_0000797401-mRNA-1">
    <property type="protein sequence ID" value="TASK_0000797401-mRNA-1"/>
    <property type="gene ID" value="TASK_0000797401"/>
</dbReference>
<proteinExistence type="predicted"/>
<name>A0A0R3WBG0_TAEAS</name>
<keyword evidence="3" id="KW-1185">Reference proteome</keyword>
<dbReference type="AlphaFoldDB" id="A0A0R3WBG0"/>
<dbReference type="OrthoDB" id="60433at2759"/>
<evidence type="ECO:0000313" key="3">
    <source>
        <dbReference type="Proteomes" id="UP000282613"/>
    </source>
</evidence>
<keyword evidence="1" id="KW-0472">Membrane</keyword>
<feature type="transmembrane region" description="Helical" evidence="1">
    <location>
        <begin position="80"/>
        <end position="103"/>
    </location>
</feature>
<reference evidence="4" key="1">
    <citation type="submission" date="2017-02" db="UniProtKB">
        <authorList>
            <consortium name="WormBaseParasite"/>
        </authorList>
    </citation>
    <scope>IDENTIFICATION</scope>
</reference>
<keyword evidence="1" id="KW-0812">Transmembrane</keyword>